<proteinExistence type="predicted"/>
<dbReference type="InterPro" id="IPR040982">
    <property type="entry name" value="DNA_pol3_finger"/>
</dbReference>
<evidence type="ECO:0000256" key="4">
    <source>
        <dbReference type="ARBA" id="ARBA00022705"/>
    </source>
</evidence>
<dbReference type="InterPro" id="IPR029460">
    <property type="entry name" value="DNAPol_HHH"/>
</dbReference>
<dbReference type="EC" id="2.7.7.7" evidence="1"/>
<evidence type="ECO:0000256" key="1">
    <source>
        <dbReference type="ARBA" id="ARBA00012417"/>
    </source>
</evidence>
<dbReference type="SUPFAM" id="SSF89550">
    <property type="entry name" value="PHP domain-like"/>
    <property type="match status" value="1"/>
</dbReference>
<dbReference type="Gene3D" id="1.10.150.870">
    <property type="match status" value="1"/>
</dbReference>
<evidence type="ECO:0000256" key="2">
    <source>
        <dbReference type="ARBA" id="ARBA00022679"/>
    </source>
</evidence>
<evidence type="ECO:0000313" key="8">
    <source>
        <dbReference type="EMBL" id="RMB62957.1"/>
    </source>
</evidence>
<dbReference type="InterPro" id="IPR003141">
    <property type="entry name" value="Pol/His_phosphatase_N"/>
</dbReference>
<dbReference type="RefSeq" id="WP_121916591.1">
    <property type="nucleotide sequence ID" value="NZ_REFV01000003.1"/>
</dbReference>
<keyword evidence="2" id="KW-0808">Transferase</keyword>
<dbReference type="InterPro" id="IPR004805">
    <property type="entry name" value="DnaE2/DnaE/PolC"/>
</dbReference>
<dbReference type="Proteomes" id="UP000281985">
    <property type="component" value="Unassembled WGS sequence"/>
</dbReference>
<gene>
    <name evidence="8" type="ORF">EAX61_05140</name>
</gene>
<comment type="caution">
    <text evidence="8">The sequence shown here is derived from an EMBL/GenBank/DDBJ whole genome shotgun (WGS) entry which is preliminary data.</text>
</comment>
<dbReference type="GO" id="GO:0003887">
    <property type="term" value="F:DNA-directed DNA polymerase activity"/>
    <property type="evidence" value="ECO:0007669"/>
    <property type="project" value="UniProtKB-KW"/>
</dbReference>
<dbReference type="InterPro" id="IPR016195">
    <property type="entry name" value="Pol/histidinol_Pase-like"/>
</dbReference>
<evidence type="ECO:0000256" key="3">
    <source>
        <dbReference type="ARBA" id="ARBA00022695"/>
    </source>
</evidence>
<dbReference type="PANTHER" id="PTHR32294">
    <property type="entry name" value="DNA POLYMERASE III SUBUNIT ALPHA"/>
    <property type="match status" value="1"/>
</dbReference>
<dbReference type="InterPro" id="IPR004013">
    <property type="entry name" value="PHP_dom"/>
</dbReference>
<dbReference type="SMART" id="SM00481">
    <property type="entry name" value="POLIIIAc"/>
    <property type="match status" value="1"/>
</dbReference>
<dbReference type="GO" id="GO:0006260">
    <property type="term" value="P:DNA replication"/>
    <property type="evidence" value="ECO:0007669"/>
    <property type="project" value="UniProtKB-KW"/>
</dbReference>
<dbReference type="Pfam" id="PF02811">
    <property type="entry name" value="PHP"/>
    <property type="match status" value="1"/>
</dbReference>
<reference evidence="8 9" key="1">
    <citation type="submission" date="2018-10" db="EMBL/GenBank/DDBJ databases">
        <title>Dokdonia luteus sp. nov., isolated from sea water.</title>
        <authorList>
            <person name="Zhou L.Y."/>
            <person name="Du Z.J."/>
        </authorList>
    </citation>
    <scope>NUCLEOTIDE SEQUENCE [LARGE SCALE GENOMIC DNA]</scope>
    <source>
        <strain evidence="8 9">SH27</strain>
    </source>
</reference>
<dbReference type="GO" id="GO:0008408">
    <property type="term" value="F:3'-5' exonuclease activity"/>
    <property type="evidence" value="ECO:0007669"/>
    <property type="project" value="InterPro"/>
</dbReference>
<dbReference type="InterPro" id="IPR011708">
    <property type="entry name" value="DNA_pol3_alpha_NTPase_dom"/>
</dbReference>
<keyword evidence="5" id="KW-0239">DNA-directed DNA polymerase</keyword>
<dbReference type="Pfam" id="PF17657">
    <property type="entry name" value="DNA_pol3_finger"/>
    <property type="match status" value="1"/>
</dbReference>
<dbReference type="AlphaFoldDB" id="A0A3M0GEN6"/>
<evidence type="ECO:0000256" key="6">
    <source>
        <dbReference type="ARBA" id="ARBA00049244"/>
    </source>
</evidence>
<dbReference type="Pfam" id="PF14579">
    <property type="entry name" value="HHH_6"/>
    <property type="match status" value="1"/>
</dbReference>
<dbReference type="Pfam" id="PF07733">
    <property type="entry name" value="DNA_pol3_alpha"/>
    <property type="match status" value="1"/>
</dbReference>
<accession>A0A3M0GEN6</accession>
<keyword evidence="4" id="KW-0235">DNA replication</keyword>
<organism evidence="8 9">
    <name type="scientific">Dokdonia sinensis</name>
    <dbReference type="NCBI Taxonomy" id="2479847"/>
    <lineage>
        <taxon>Bacteria</taxon>
        <taxon>Pseudomonadati</taxon>
        <taxon>Bacteroidota</taxon>
        <taxon>Flavobacteriia</taxon>
        <taxon>Flavobacteriales</taxon>
        <taxon>Flavobacteriaceae</taxon>
        <taxon>Dokdonia</taxon>
    </lineage>
</organism>
<name>A0A3M0GEN6_9FLAO</name>
<evidence type="ECO:0000313" key="9">
    <source>
        <dbReference type="Proteomes" id="UP000281985"/>
    </source>
</evidence>
<dbReference type="EMBL" id="REFV01000003">
    <property type="protein sequence ID" value="RMB62957.1"/>
    <property type="molecule type" value="Genomic_DNA"/>
</dbReference>
<keyword evidence="3" id="KW-0548">Nucleotidyltransferase</keyword>
<evidence type="ECO:0000259" key="7">
    <source>
        <dbReference type="SMART" id="SM00481"/>
    </source>
</evidence>
<comment type="catalytic activity">
    <reaction evidence="6">
        <text>DNA(n) + a 2'-deoxyribonucleoside 5'-triphosphate = DNA(n+1) + diphosphate</text>
        <dbReference type="Rhea" id="RHEA:22508"/>
        <dbReference type="Rhea" id="RHEA-COMP:17339"/>
        <dbReference type="Rhea" id="RHEA-COMP:17340"/>
        <dbReference type="ChEBI" id="CHEBI:33019"/>
        <dbReference type="ChEBI" id="CHEBI:61560"/>
        <dbReference type="ChEBI" id="CHEBI:173112"/>
        <dbReference type="EC" id="2.7.7.7"/>
    </reaction>
</comment>
<keyword evidence="9" id="KW-1185">Reference proteome</keyword>
<sequence length="1010" mass="116628">MYLNNHSYFSLRYGTISEEELLAMAIAEGCKEFVLTDINNTSACLNFVRRAQENNIKPIIGVDFRNGIYQCYITLAQNNEGFLEINTFLSRHLHDKTSFPELAPAFKNVSVIYPFENVLKLEKTSFSANEYIGIRIKDLNKFRFSPLQKFKDRLVVLHTVSFRDKRDYNTHRLLRAIDNYALLSMLPESEQGSPDDKMLSKETLKAYFKEYSHIIENTKRLLSECKIHFNFEKIKPSQNLSIFLDSPEADYEMLVDLCHKGLPERYEIVDDTIRQRLKKELGVIKEQSYVAFFLINWRIIEYARSKGYFYVGRGSGANSIVAYLLRITNVDPIELDLYFERFMNIYRATPPDFDIDFSTWDREDVTDFIFKEFGEDNRVALLGAYVSFKRSGAVRELGKVFGLPKHEIDKLSDGRYNIDNLDNIKTLVLKYASILNGRPNYISIHAAGILISEKSIHHFSATNMPPKGFATVQFDMHIAEDVGLYKFDILGQRGLGKIKDAIAIIKQNHPEIKLPDIHDAKPFFKDKNINAMISRAECIGCFYVESPAMRMLLRKLSVNNYPLLVAASSIIRPGVAKSGMMREYILRHKDPSRAKRESHPVLLDIMPDTYGVMVYQEDVIKVAHYYADLNLGEADVLRRGMSGKYRSREEFFKVKEKFKSNCLAKGEDEKKIDEVWRQVESFAGYAFAKGHSASYAVESYQSLYLKCYYPLEYMVATINNGGGFYRTETYIHEAKMHGGTIHPPCINTSDIQTVIKGKEIYLGFQHIQGLEKQIMIDIMNDRHINTFTSLDNFKERIEISLEQLDLLVRINAFRTINKDKRALLWEVYFKESNAPKDINQQKLFKTSIKDFILPKFPITDLEKAFDQLELLGFPLFDPFLILQEEPSHHLIASELSGYLNKQITIYGYLVTAKKTSTSRGDRMCFGTFLDLTGKWLDTVHFPPSLKKWPFQGKGVYRISGKVVTEFGFLTLEVQRLERMPYVLDARFAGDQRKTKEVTLQGEVPPFKLLR</sequence>
<feature type="domain" description="Polymerase/histidinol phosphatase N-terminal" evidence="7">
    <location>
        <begin position="1"/>
        <end position="68"/>
    </location>
</feature>
<dbReference type="CDD" id="cd04485">
    <property type="entry name" value="DnaE_OBF"/>
    <property type="match status" value="1"/>
</dbReference>
<evidence type="ECO:0000256" key="5">
    <source>
        <dbReference type="ARBA" id="ARBA00022932"/>
    </source>
</evidence>
<protein>
    <recommendedName>
        <fullName evidence="1">DNA-directed DNA polymerase</fullName>
        <ecNumber evidence="1">2.7.7.7</ecNumber>
    </recommendedName>
</protein>
<dbReference type="OrthoDB" id="9803237at2"/>
<dbReference type="Gene3D" id="3.20.20.140">
    <property type="entry name" value="Metal-dependent hydrolases"/>
    <property type="match status" value="1"/>
</dbReference>